<feature type="compositionally biased region" description="Basic and acidic residues" evidence="1">
    <location>
        <begin position="25"/>
        <end position="40"/>
    </location>
</feature>
<evidence type="ECO:0000313" key="3">
    <source>
        <dbReference type="Proteomes" id="UP000542125"/>
    </source>
</evidence>
<evidence type="ECO:0000313" key="2">
    <source>
        <dbReference type="EMBL" id="NYE85777.1"/>
    </source>
</evidence>
<dbReference type="RefSeq" id="WP_179590170.1">
    <property type="nucleotide sequence ID" value="NZ_JACBYR010000003.1"/>
</dbReference>
<name>A0A7Y9IZB2_9BURK</name>
<keyword evidence="3" id="KW-1185">Reference proteome</keyword>
<feature type="region of interest" description="Disordered" evidence="1">
    <location>
        <begin position="1"/>
        <end position="73"/>
    </location>
</feature>
<gene>
    <name evidence="2" type="ORF">FHW18_005096</name>
</gene>
<dbReference type="Proteomes" id="UP000542125">
    <property type="component" value="Unassembled WGS sequence"/>
</dbReference>
<sequence>MNSAASAKPGTKDDGVRDVVTQGDEYLRPRQEQAKDRALDPAETAGAATAPDEAQLPALTPTSDSSTPSKETP</sequence>
<accession>A0A7Y9IZB2</accession>
<proteinExistence type="predicted"/>
<dbReference type="EMBL" id="JACBYR010000003">
    <property type="protein sequence ID" value="NYE85777.1"/>
    <property type="molecule type" value="Genomic_DNA"/>
</dbReference>
<reference evidence="2 3" key="1">
    <citation type="submission" date="2020-07" db="EMBL/GenBank/DDBJ databases">
        <title>Genomic Encyclopedia of Type Strains, Phase IV (KMG-V): Genome sequencing to study the core and pangenomes of soil and plant-associated prokaryotes.</title>
        <authorList>
            <person name="Whitman W."/>
        </authorList>
    </citation>
    <scope>NUCLEOTIDE SEQUENCE [LARGE SCALE GENOMIC DNA]</scope>
    <source>
        <strain evidence="2 3">SAS40</strain>
    </source>
</reference>
<protein>
    <submittedName>
        <fullName evidence="2">Uncharacterized protein</fullName>
    </submittedName>
</protein>
<dbReference type="AlphaFoldDB" id="A0A7Y9IZB2"/>
<feature type="compositionally biased region" description="Polar residues" evidence="1">
    <location>
        <begin position="60"/>
        <end position="73"/>
    </location>
</feature>
<comment type="caution">
    <text evidence="2">The sequence shown here is derived from an EMBL/GenBank/DDBJ whole genome shotgun (WGS) entry which is preliminary data.</text>
</comment>
<evidence type="ECO:0000256" key="1">
    <source>
        <dbReference type="SAM" id="MobiDB-lite"/>
    </source>
</evidence>
<organism evidence="2 3">
    <name type="scientific">Pigmentiphaga litoralis</name>
    <dbReference type="NCBI Taxonomy" id="516702"/>
    <lineage>
        <taxon>Bacteria</taxon>
        <taxon>Pseudomonadati</taxon>
        <taxon>Pseudomonadota</taxon>
        <taxon>Betaproteobacteria</taxon>
        <taxon>Burkholderiales</taxon>
        <taxon>Alcaligenaceae</taxon>
        <taxon>Pigmentiphaga</taxon>
    </lineage>
</organism>